<proteinExistence type="predicted"/>
<dbReference type="EMBL" id="LAZR01009690">
    <property type="protein sequence ID" value="KKM71152.1"/>
    <property type="molecule type" value="Genomic_DNA"/>
</dbReference>
<feature type="compositionally biased region" description="Polar residues" evidence="1">
    <location>
        <begin position="1"/>
        <end position="17"/>
    </location>
</feature>
<comment type="caution">
    <text evidence="2">The sequence shown here is derived from an EMBL/GenBank/DDBJ whole genome shotgun (WGS) entry which is preliminary data.</text>
</comment>
<evidence type="ECO:0000256" key="1">
    <source>
        <dbReference type="SAM" id="MobiDB-lite"/>
    </source>
</evidence>
<reference evidence="2" key="1">
    <citation type="journal article" date="2015" name="Nature">
        <title>Complex archaea that bridge the gap between prokaryotes and eukaryotes.</title>
        <authorList>
            <person name="Spang A."/>
            <person name="Saw J.H."/>
            <person name="Jorgensen S.L."/>
            <person name="Zaremba-Niedzwiedzka K."/>
            <person name="Martijn J."/>
            <person name="Lind A.E."/>
            <person name="van Eijk R."/>
            <person name="Schleper C."/>
            <person name="Guy L."/>
            <person name="Ettema T.J."/>
        </authorList>
    </citation>
    <scope>NUCLEOTIDE SEQUENCE</scope>
</reference>
<feature type="non-terminal residue" evidence="2">
    <location>
        <position position="1"/>
    </location>
</feature>
<accession>A0A0F9MPQ7</accession>
<organism evidence="2">
    <name type="scientific">marine sediment metagenome</name>
    <dbReference type="NCBI Taxonomy" id="412755"/>
    <lineage>
        <taxon>unclassified sequences</taxon>
        <taxon>metagenomes</taxon>
        <taxon>ecological metagenomes</taxon>
    </lineage>
</organism>
<feature type="region of interest" description="Disordered" evidence="1">
    <location>
        <begin position="1"/>
        <end position="26"/>
    </location>
</feature>
<evidence type="ECO:0008006" key="3">
    <source>
        <dbReference type="Google" id="ProtNLM"/>
    </source>
</evidence>
<sequence length="379" mass="40313">CTAVSDSTNSVPQTQGDAKSFPRKNHTPAAAITGSNVLNGAQVTAILDLIVRVAEGQLSIESAVALMSVAFGIGEETAREIIGTPKPPPDSDEAVDLDKAMVNAIRALQKARLVKQEDDAEDEERANVLARAARDAVDPQEIEDEMRPVLAATVLAFGDDVLTQSELSTVFDPTDPAVAEYLLNGYRTELQAVSDTTKDTIERVIRDGVLQGLTLGAIVEAVRSVFARARESRSATIGRSGTVQSANFGTVAGFTQAGIPLKDWVSERDGVVRDTHVSLDLQDPIPASQDFVSTSGASGPHPGALGTSAEDANCRCVVMPAGYVDGEARTLFDTEEKREDAWKTFETMREPFEQLAIDGLDAAFKRQESAVVAALKGVT</sequence>
<protein>
    <recommendedName>
        <fullName evidence="3">Phage head morphogenesis domain-containing protein</fullName>
    </recommendedName>
</protein>
<dbReference type="AlphaFoldDB" id="A0A0F9MPQ7"/>
<evidence type="ECO:0000313" key="2">
    <source>
        <dbReference type="EMBL" id="KKM71152.1"/>
    </source>
</evidence>
<gene>
    <name evidence="2" type="ORF">LCGC14_1433550</name>
</gene>
<name>A0A0F9MPQ7_9ZZZZ</name>